<gene>
    <name evidence="1" type="ORF">UV42_C0013G0020</name>
</gene>
<dbReference type="AlphaFoldDB" id="A0A0G1BFU0"/>
<reference evidence="1 2" key="1">
    <citation type="journal article" date="2015" name="Nature">
        <title>rRNA introns, odd ribosomes, and small enigmatic genomes across a large radiation of phyla.</title>
        <authorList>
            <person name="Brown C.T."/>
            <person name="Hug L.A."/>
            <person name="Thomas B.C."/>
            <person name="Sharon I."/>
            <person name="Castelle C.J."/>
            <person name="Singh A."/>
            <person name="Wilkins M.J."/>
            <person name="Williams K.H."/>
            <person name="Banfield J.F."/>
        </authorList>
    </citation>
    <scope>NUCLEOTIDE SEQUENCE [LARGE SCALE GENOMIC DNA]</scope>
</reference>
<dbReference type="EMBL" id="LCEK01000013">
    <property type="protein sequence ID" value="KKS72142.1"/>
    <property type="molecule type" value="Genomic_DNA"/>
</dbReference>
<dbReference type="SFLD" id="SFLDS00003">
    <property type="entry name" value="Haloacid_Dehalogenase"/>
    <property type="match status" value="1"/>
</dbReference>
<dbReference type="PANTHER" id="PTHR46191:SF2">
    <property type="entry name" value="HALOACID DEHALOGENASE-LIKE HYDROLASE DOMAIN-CONTAINING PROTEIN 3"/>
    <property type="match status" value="1"/>
</dbReference>
<proteinExistence type="predicted"/>
<dbReference type="PANTHER" id="PTHR46191">
    <property type="match status" value="1"/>
</dbReference>
<evidence type="ECO:0008006" key="3">
    <source>
        <dbReference type="Google" id="ProtNLM"/>
    </source>
</evidence>
<dbReference type="InterPro" id="IPR036412">
    <property type="entry name" value="HAD-like_sf"/>
</dbReference>
<dbReference type="InterPro" id="IPR051828">
    <property type="entry name" value="HAD-like_hydrolase_domain"/>
</dbReference>
<dbReference type="Pfam" id="PF00702">
    <property type="entry name" value="Hydrolase"/>
    <property type="match status" value="1"/>
</dbReference>
<comment type="caution">
    <text evidence="1">The sequence shown here is derived from an EMBL/GenBank/DDBJ whole genome shotgun (WGS) entry which is preliminary data.</text>
</comment>
<sequence>MKRVICFDLWGTLVSSPVHNTYEDYLAEYWPRELIQETVRDLLMTSEWLNHPLVMSEAGYDRSKRYGTSYRDHLEMVGVILTRLWRIKPKAYEGCFFNGGKFDLNTSIFTEVLMKAARLWYLENEKVEWIPGAEKLLKLLRASGEILGLVTNTTVCGAVMVDDKLPDLEEYFSRCFYSSEYSFAKPSRLVWESLSAERCFQLMDEYWMIGNDPVMDIAVPAAMGWKTILVNHPDGVPITDVPKIIGKVR</sequence>
<dbReference type="Gene3D" id="3.40.50.1000">
    <property type="entry name" value="HAD superfamily/HAD-like"/>
    <property type="match status" value="1"/>
</dbReference>
<dbReference type="SFLD" id="SFLDG01129">
    <property type="entry name" value="C1.5:_HAD__Beta-PGM__Phosphata"/>
    <property type="match status" value="1"/>
</dbReference>
<dbReference type="SUPFAM" id="SSF56784">
    <property type="entry name" value="HAD-like"/>
    <property type="match status" value="1"/>
</dbReference>
<name>A0A0G1BFU0_9BACT</name>
<evidence type="ECO:0000313" key="2">
    <source>
        <dbReference type="Proteomes" id="UP000033867"/>
    </source>
</evidence>
<evidence type="ECO:0000313" key="1">
    <source>
        <dbReference type="EMBL" id="KKS72142.1"/>
    </source>
</evidence>
<accession>A0A0G1BFU0</accession>
<protein>
    <recommendedName>
        <fullName evidence="3">HAD family hydrolase</fullName>
    </recommendedName>
</protein>
<organism evidence="1 2">
    <name type="scientific">Candidatus Magasanikbacteria bacterium GW2011_GWE2_42_7</name>
    <dbReference type="NCBI Taxonomy" id="1619052"/>
    <lineage>
        <taxon>Bacteria</taxon>
        <taxon>Candidatus Magasanikiibacteriota</taxon>
    </lineage>
</organism>
<dbReference type="InterPro" id="IPR023214">
    <property type="entry name" value="HAD_sf"/>
</dbReference>
<dbReference type="Proteomes" id="UP000033867">
    <property type="component" value="Unassembled WGS sequence"/>
</dbReference>